<evidence type="ECO:0000256" key="1">
    <source>
        <dbReference type="SAM" id="MobiDB-lite"/>
    </source>
</evidence>
<organism evidence="2 3">
    <name type="scientific">Streptomyces shaanxiensis</name>
    <dbReference type="NCBI Taxonomy" id="653357"/>
    <lineage>
        <taxon>Bacteria</taxon>
        <taxon>Bacillati</taxon>
        <taxon>Actinomycetota</taxon>
        <taxon>Actinomycetes</taxon>
        <taxon>Kitasatosporales</taxon>
        <taxon>Streptomycetaceae</taxon>
        <taxon>Streptomyces</taxon>
    </lineage>
</organism>
<reference evidence="3" key="1">
    <citation type="journal article" date="2019" name="Int. J. Syst. Evol. Microbiol.">
        <title>The Global Catalogue of Microorganisms (GCM) 10K type strain sequencing project: providing services to taxonomists for standard genome sequencing and annotation.</title>
        <authorList>
            <consortium name="The Broad Institute Genomics Platform"/>
            <consortium name="The Broad Institute Genome Sequencing Center for Infectious Disease"/>
            <person name="Wu L."/>
            <person name="Ma J."/>
        </authorList>
    </citation>
    <scope>NUCLEOTIDE SEQUENCE [LARGE SCALE GENOMIC DNA]</scope>
    <source>
        <strain evidence="3">JCM 16925</strain>
    </source>
</reference>
<dbReference type="EMBL" id="BAAAZY010000007">
    <property type="protein sequence ID" value="GAA4048852.1"/>
    <property type="molecule type" value="Genomic_DNA"/>
</dbReference>
<gene>
    <name evidence="2" type="ORF">GCM10022233_18860</name>
</gene>
<accession>A0ABP7UP24</accession>
<keyword evidence="3" id="KW-1185">Reference proteome</keyword>
<evidence type="ECO:0000313" key="2">
    <source>
        <dbReference type="EMBL" id="GAA4048852.1"/>
    </source>
</evidence>
<dbReference type="Proteomes" id="UP001499984">
    <property type="component" value="Unassembled WGS sequence"/>
</dbReference>
<feature type="compositionally biased region" description="Basic and acidic residues" evidence="1">
    <location>
        <begin position="63"/>
        <end position="73"/>
    </location>
</feature>
<comment type="caution">
    <text evidence="2">The sequence shown here is derived from an EMBL/GenBank/DDBJ whole genome shotgun (WGS) entry which is preliminary data.</text>
</comment>
<feature type="region of interest" description="Disordered" evidence="1">
    <location>
        <begin position="44"/>
        <end position="73"/>
    </location>
</feature>
<evidence type="ECO:0000313" key="3">
    <source>
        <dbReference type="Proteomes" id="UP001499984"/>
    </source>
</evidence>
<proteinExistence type="predicted"/>
<protein>
    <submittedName>
        <fullName evidence="2">Uncharacterized protein</fullName>
    </submittedName>
</protein>
<sequence>MDVAVGDQAGGELEECFVDVVAAFPADAQALEAVEPGDRALDDVAEVPRPEPNSPRITGQFVQREDMASELRK</sequence>
<name>A0ABP7UP24_9ACTN</name>